<evidence type="ECO:0000313" key="1">
    <source>
        <dbReference type="EMBL" id="BCK58174.1"/>
    </source>
</evidence>
<protein>
    <submittedName>
        <fullName evidence="1">Uncharacterized protein</fullName>
    </submittedName>
</protein>
<keyword evidence="2" id="KW-1185">Reference proteome</keyword>
<evidence type="ECO:0000313" key="2">
    <source>
        <dbReference type="Proteomes" id="UP000516173"/>
    </source>
</evidence>
<organism evidence="1 2">
    <name type="scientific">Nocardia wallacei</name>
    <dbReference type="NCBI Taxonomy" id="480035"/>
    <lineage>
        <taxon>Bacteria</taxon>
        <taxon>Bacillati</taxon>
        <taxon>Actinomycetota</taxon>
        <taxon>Actinomycetes</taxon>
        <taxon>Mycobacteriales</taxon>
        <taxon>Nocardiaceae</taxon>
        <taxon>Nocardia</taxon>
    </lineage>
</organism>
<accession>A0A7G1KYF8</accession>
<gene>
    <name evidence="1" type="ORF">NWFMUON74_59460</name>
</gene>
<sequence>MHPLGLIDLAVGFDHSEVLGVPRDSGIEVGNGDADMVDGDHVIGGDEFGRIGSAHPSNGSADLHGAVGTAPVTVEYGVPTHKRGTS</sequence>
<dbReference type="Proteomes" id="UP000516173">
    <property type="component" value="Chromosome"/>
</dbReference>
<proteinExistence type="predicted"/>
<reference evidence="1 2" key="1">
    <citation type="submission" date="2020-08" db="EMBL/GenBank/DDBJ databases">
        <title>Genome Sequencing of Nocardia wallacei strain FMUON74 and assembly.</title>
        <authorList>
            <person name="Toyokawa M."/>
            <person name="Uesaka K."/>
        </authorList>
    </citation>
    <scope>NUCLEOTIDE SEQUENCE [LARGE SCALE GENOMIC DNA]</scope>
    <source>
        <strain evidence="1 2">FMUON74</strain>
    </source>
</reference>
<dbReference type="EMBL" id="AP023396">
    <property type="protein sequence ID" value="BCK58174.1"/>
    <property type="molecule type" value="Genomic_DNA"/>
</dbReference>
<dbReference type="AlphaFoldDB" id="A0A7G1KYF8"/>
<name>A0A7G1KYF8_9NOCA</name>
<dbReference type="KEGG" id="nwl:NWFMUON74_59460"/>